<accession>A0A8F9RQ79</accession>
<protein>
    <submittedName>
        <fullName evidence="1">NAD(P)H-quinone oxidoreductase subunit 4L</fullName>
    </submittedName>
</protein>
<reference evidence="1" key="1">
    <citation type="submission" date="2020-12" db="EMBL/GenBank/DDBJ databases">
        <title>Pleurothallidinae phylogenomics.</title>
        <authorList>
            <person name="Mauad A.V.S.R."/>
            <person name="Vieira L.N."/>
            <person name="de Baura V.A."/>
            <person name="Balsanelli E."/>
            <person name="de Souza E.M."/>
            <person name="Chase M.W."/>
            <person name="Smidt E.C."/>
        </authorList>
    </citation>
    <scope>NUCLEOTIDE SEQUENCE</scope>
</reference>
<geneLocation type="chloroplast" evidence="1"/>
<evidence type="ECO:0000313" key="1">
    <source>
        <dbReference type="EMBL" id="QYK18362.1"/>
    </source>
</evidence>
<name>A0A8F9RQ79_9ASPA</name>
<organism evidence="1">
    <name type="scientific">Anathallis microphyta</name>
    <dbReference type="NCBI Taxonomy" id="2767037"/>
    <lineage>
        <taxon>Eukaryota</taxon>
        <taxon>Viridiplantae</taxon>
        <taxon>Streptophyta</taxon>
        <taxon>Embryophyta</taxon>
        <taxon>Tracheophyta</taxon>
        <taxon>Spermatophyta</taxon>
        <taxon>Magnoliopsida</taxon>
        <taxon>Liliopsida</taxon>
        <taxon>Asparagales</taxon>
        <taxon>Orchidaceae</taxon>
        <taxon>Epidendroideae</taxon>
        <taxon>Epidendreae</taxon>
        <taxon>Pleurothallidinae</taxon>
        <taxon>Anathallis</taxon>
    </lineage>
</organism>
<proteinExistence type="predicted"/>
<keyword evidence="1" id="KW-0150">Chloroplast</keyword>
<sequence length="12" mass="1512">MMLEHELFLSVY</sequence>
<keyword evidence="1" id="KW-0934">Plastid</keyword>
<gene>
    <name evidence="1" type="primary">ndhE</name>
    <name evidence="1" type="ORF">ANAMI_Cp075</name>
</gene>
<dbReference type="EMBL" id="MW375124">
    <property type="protein sequence ID" value="QYK18362.1"/>
    <property type="molecule type" value="Genomic_DNA"/>
</dbReference>